<dbReference type="Proteomes" id="UP000558475">
    <property type="component" value="Unassembled WGS sequence"/>
</dbReference>
<feature type="domain" description="HTH cro/C1-type" evidence="2">
    <location>
        <begin position="6"/>
        <end position="60"/>
    </location>
</feature>
<dbReference type="GO" id="GO:0003677">
    <property type="term" value="F:DNA binding"/>
    <property type="evidence" value="ECO:0007669"/>
    <property type="project" value="UniProtKB-KW"/>
</dbReference>
<accession>A0A7X6JAB5</accession>
<dbReference type="CDD" id="cd00093">
    <property type="entry name" value="HTH_XRE"/>
    <property type="match status" value="1"/>
</dbReference>
<sequence length="60" mass="6854">MIHTKLRELRKKSNKRLQDVAKANELSVGYLSQIETGKVEPSISQLRRLAAYYGVGVVYF</sequence>
<evidence type="ECO:0000313" key="3">
    <source>
        <dbReference type="EMBL" id="NKW09719.1"/>
    </source>
</evidence>
<reference evidence="3 4" key="1">
    <citation type="submission" date="2020-04" db="EMBL/GenBank/DDBJ databases">
        <title>Whole genome sequencing of clinical and environmental type strains of Ochrobactrum.</title>
        <authorList>
            <person name="Dharne M."/>
        </authorList>
    </citation>
    <scope>NUCLEOTIDE SEQUENCE [LARGE SCALE GENOMIC DNA]</scope>
    <source>
        <strain evidence="3 4">DSM 13340</strain>
    </source>
</reference>
<name>A0A7X6JAB5_9HYPH</name>
<dbReference type="GO" id="GO:0005829">
    <property type="term" value="C:cytosol"/>
    <property type="evidence" value="ECO:0007669"/>
    <property type="project" value="TreeGrafter"/>
</dbReference>
<dbReference type="InterPro" id="IPR050807">
    <property type="entry name" value="TransReg_Diox_bact_type"/>
</dbReference>
<comment type="caution">
    <text evidence="3">The sequence shown here is derived from an EMBL/GenBank/DDBJ whole genome shotgun (WGS) entry which is preliminary data.</text>
</comment>
<gene>
    <name evidence="3" type="ORF">HGG76_09305</name>
</gene>
<dbReference type="GO" id="GO:0003700">
    <property type="term" value="F:DNA-binding transcription factor activity"/>
    <property type="evidence" value="ECO:0007669"/>
    <property type="project" value="TreeGrafter"/>
</dbReference>
<dbReference type="Gene3D" id="1.10.260.40">
    <property type="entry name" value="lambda repressor-like DNA-binding domains"/>
    <property type="match status" value="1"/>
</dbReference>
<dbReference type="PROSITE" id="PS50943">
    <property type="entry name" value="HTH_CROC1"/>
    <property type="match status" value="1"/>
</dbReference>
<evidence type="ECO:0000259" key="2">
    <source>
        <dbReference type="PROSITE" id="PS50943"/>
    </source>
</evidence>
<evidence type="ECO:0000256" key="1">
    <source>
        <dbReference type="ARBA" id="ARBA00023125"/>
    </source>
</evidence>
<dbReference type="SMART" id="SM00530">
    <property type="entry name" value="HTH_XRE"/>
    <property type="match status" value="1"/>
</dbReference>
<keyword evidence="1" id="KW-0238">DNA-binding</keyword>
<dbReference type="SUPFAM" id="SSF47413">
    <property type="entry name" value="lambda repressor-like DNA-binding domains"/>
    <property type="match status" value="1"/>
</dbReference>
<dbReference type="PANTHER" id="PTHR46797">
    <property type="entry name" value="HTH-TYPE TRANSCRIPTIONAL REGULATOR"/>
    <property type="match status" value="1"/>
</dbReference>
<proteinExistence type="predicted"/>
<dbReference type="PANTHER" id="PTHR46797:SF1">
    <property type="entry name" value="METHYLPHOSPHONATE SYNTHASE"/>
    <property type="match status" value="1"/>
</dbReference>
<dbReference type="InterPro" id="IPR001387">
    <property type="entry name" value="Cro/C1-type_HTH"/>
</dbReference>
<organism evidence="3 4">
    <name type="scientific">Brucella tritici</name>
    <dbReference type="NCBI Taxonomy" id="94626"/>
    <lineage>
        <taxon>Bacteria</taxon>
        <taxon>Pseudomonadati</taxon>
        <taxon>Pseudomonadota</taxon>
        <taxon>Alphaproteobacteria</taxon>
        <taxon>Hyphomicrobiales</taxon>
        <taxon>Brucellaceae</taxon>
        <taxon>Brucella/Ochrobactrum group</taxon>
        <taxon>Brucella</taxon>
    </lineage>
</organism>
<protein>
    <submittedName>
        <fullName evidence="3">Helix-turn-helix transcriptional regulator</fullName>
    </submittedName>
</protein>
<dbReference type="EMBL" id="JAAXZB010000001">
    <property type="protein sequence ID" value="NKW09719.1"/>
    <property type="molecule type" value="Genomic_DNA"/>
</dbReference>
<dbReference type="Pfam" id="PF13560">
    <property type="entry name" value="HTH_31"/>
    <property type="match status" value="1"/>
</dbReference>
<dbReference type="InterPro" id="IPR010982">
    <property type="entry name" value="Lambda_DNA-bd_dom_sf"/>
</dbReference>
<evidence type="ECO:0000313" key="4">
    <source>
        <dbReference type="Proteomes" id="UP000558475"/>
    </source>
</evidence>
<dbReference type="AlphaFoldDB" id="A0A7X6JAB5"/>